<feature type="region of interest" description="Disordered" evidence="2">
    <location>
        <begin position="860"/>
        <end position="886"/>
    </location>
</feature>
<sequence length="1191" mass="132517">FVDIRKGALKALNKSYLHQHGGFPVEDLINMLGFDDQNECIANCQEYGLELLFDQGRAGVVFGKKDELTRRRLFDDGKPLMKQHRNERIVEAKRQNYTTAQIIYGDTPGPHQNQAHLANLRPLGLSNNRVATSNAPQASRLASSFSRPSVAAGASATPVASASLMGPPAAKQSSIFGFGASKQGPTATAATTASSIPSTTPGLPVNTTPILSAFAQSVPPTTSQMQGNKVWTPSPFNPTVQAFPLAGPLGLTFGFTQPGAAGSTVLSSIAATAAAAVAVGSGFASTTSSQPSAFNSTTPPKAPANPFASIAASQAPQPVPPSLSFVPPHATTTTTTGTMASSTPGLSFSTRALISTPAAVTPAPVAPPKSDATRIVTKRGKIYPRSVVDSIVNQLMEQETNRMIRATTAQMSQQVALERSMLRAQQREELLQRESDTIMSDVMNEAMHSITADIMAELFRESRLVRRVVDHWKEFTRTRIQRAEENRRRREHVLANLRAMSSRAGLQDINPRAMKARQYDLQQQRLHGAGGNGLVGKDTASIKAMVMAAANKRKRLLSIDREGSFDQALVAELKKVVAPRREMWAPLPVLQIIARCYHGSTGQSTHLQIGGKEPSLKRRRWRLFVNTPSFKETSSKWLLTKLGVDMGRQTKTQQRSGIMVAAHRGSTMDDSVMDVVVHGSEDQSVIDLLGLSKYLIMETAAFMFEFSKFSFADYEVTDDVIRQYWIAERDRLVQFLACFPKVKQPIVFIMWTPSTEMWERISPHMIEYLKLDQMVKAPQGPLLGYRFLNLNMATMKLDPYIVGSLEWLASETKDFFEDPAILLRNLLDKYRPILDWAFCRISLADAPFYSQFDEDEEEETSRFLARERKRKQQQQQLQQNGVGSGLGQVSLQPRNLFVEATESGFNVAVRVFNMELDSIARTIETKGQGETREGAEQEGRVKDAIARFIRQAELPEMKRGSIQSRLNFGMEPRSAFFDFVDVYVATMGGVAREHQNLEARAKLRADIWELLKSSDDRVPMEAIFKLISSQVLTWIEAGILDTKRFSIRLRRWEEQRQELARQHRQHKAQHQVQDMETLEEDSHAADAGQDDIVVQEMTVTPVLVHDEVDVEANVVEFGINVQKEVMAWEREVDKQLVDREERAMAIPNEYSSRAGMAALLSRLGDGRKRRAPEDPSHVCKKTAVVHRALYY</sequence>
<evidence type="ECO:0000256" key="2">
    <source>
        <dbReference type="SAM" id="MobiDB-lite"/>
    </source>
</evidence>
<comment type="caution">
    <text evidence="4">The sequence shown here is derived from an EMBL/GenBank/DDBJ whole genome shotgun (WGS) entry which is preliminary data.</text>
</comment>
<gene>
    <name evidence="4" type="ORF">KVV02_008179</name>
</gene>
<dbReference type="Gene3D" id="1.25.40.990">
    <property type="match status" value="1"/>
</dbReference>
<feature type="non-terminal residue" evidence="4">
    <location>
        <position position="1191"/>
    </location>
</feature>
<accession>A0A9P8CVZ1</accession>
<dbReference type="Proteomes" id="UP000717515">
    <property type="component" value="Unassembled WGS sequence"/>
</dbReference>
<name>A0A9P8CVZ1_MORAP</name>
<dbReference type="Gene3D" id="6.10.250.2880">
    <property type="match status" value="1"/>
</dbReference>
<evidence type="ECO:0000313" key="4">
    <source>
        <dbReference type="EMBL" id="KAG9320334.1"/>
    </source>
</evidence>
<dbReference type="EMBL" id="JAIFTL010000301">
    <property type="protein sequence ID" value="KAG9320334.1"/>
    <property type="molecule type" value="Genomic_DNA"/>
</dbReference>
<feature type="coiled-coil region" evidence="1">
    <location>
        <begin position="1042"/>
        <end position="1069"/>
    </location>
</feature>
<reference evidence="4" key="1">
    <citation type="submission" date="2021-07" db="EMBL/GenBank/DDBJ databases">
        <title>Draft genome of Mortierella alpina, strain LL118, isolated from an aspen leaf litter sample.</title>
        <authorList>
            <person name="Yang S."/>
            <person name="Vinatzer B.A."/>
        </authorList>
    </citation>
    <scope>NUCLEOTIDE SEQUENCE</scope>
    <source>
        <strain evidence="4">LL118</strain>
    </source>
</reference>
<evidence type="ECO:0000256" key="1">
    <source>
        <dbReference type="SAM" id="Coils"/>
    </source>
</evidence>
<dbReference type="Pfam" id="PF03399">
    <property type="entry name" value="SAC3_GANP"/>
    <property type="match status" value="1"/>
</dbReference>
<organism evidence="4 5">
    <name type="scientific">Mortierella alpina</name>
    <name type="common">Oleaginous fungus</name>
    <name type="synonym">Mortierella renispora</name>
    <dbReference type="NCBI Taxonomy" id="64518"/>
    <lineage>
        <taxon>Eukaryota</taxon>
        <taxon>Fungi</taxon>
        <taxon>Fungi incertae sedis</taxon>
        <taxon>Mucoromycota</taxon>
        <taxon>Mortierellomycotina</taxon>
        <taxon>Mortierellomycetes</taxon>
        <taxon>Mortierellales</taxon>
        <taxon>Mortierellaceae</taxon>
        <taxon>Mortierella</taxon>
    </lineage>
</organism>
<keyword evidence="1" id="KW-0175">Coiled coil</keyword>
<evidence type="ECO:0000313" key="5">
    <source>
        <dbReference type="Proteomes" id="UP000717515"/>
    </source>
</evidence>
<feature type="compositionally biased region" description="Low complexity" evidence="2">
    <location>
        <begin position="873"/>
        <end position="886"/>
    </location>
</feature>
<dbReference type="InterPro" id="IPR005062">
    <property type="entry name" value="SAC3/GANP/THP3_conserved"/>
</dbReference>
<feature type="domain" description="SAC3/GANP/THP3 conserved" evidence="3">
    <location>
        <begin position="1"/>
        <end position="51"/>
    </location>
</feature>
<proteinExistence type="predicted"/>
<evidence type="ECO:0000259" key="3">
    <source>
        <dbReference type="Pfam" id="PF03399"/>
    </source>
</evidence>
<dbReference type="AlphaFoldDB" id="A0A9P8CVZ1"/>
<protein>
    <recommendedName>
        <fullName evidence="3">SAC3/GANP/THP3 conserved domain-containing protein</fullName>
    </recommendedName>
</protein>